<dbReference type="GO" id="GO:0015934">
    <property type="term" value="C:large ribosomal subunit"/>
    <property type="evidence" value="ECO:0007669"/>
    <property type="project" value="InterPro"/>
</dbReference>
<evidence type="ECO:0000256" key="4">
    <source>
        <dbReference type="ARBA" id="ARBA00022980"/>
    </source>
</evidence>
<dbReference type="OrthoDB" id="9973389at2759"/>
<evidence type="ECO:0000256" key="1">
    <source>
        <dbReference type="ARBA" id="ARBA00004173"/>
    </source>
</evidence>
<organism evidence="10 11">
    <name type="scientific">Chironomus riparius</name>
    <dbReference type="NCBI Taxonomy" id="315576"/>
    <lineage>
        <taxon>Eukaryota</taxon>
        <taxon>Metazoa</taxon>
        <taxon>Ecdysozoa</taxon>
        <taxon>Arthropoda</taxon>
        <taxon>Hexapoda</taxon>
        <taxon>Insecta</taxon>
        <taxon>Pterygota</taxon>
        <taxon>Neoptera</taxon>
        <taxon>Endopterygota</taxon>
        <taxon>Diptera</taxon>
        <taxon>Nematocera</taxon>
        <taxon>Chironomoidea</taxon>
        <taxon>Chironomidae</taxon>
        <taxon>Chironominae</taxon>
        <taxon>Chironomus</taxon>
    </lineage>
</organism>
<proteinExistence type="inferred from homology"/>
<dbReference type="AlphaFoldDB" id="A0A9N9S112"/>
<feature type="domain" description="Large ribosomal subunit protein uL30-like ferredoxin-like fold" evidence="9">
    <location>
        <begin position="69"/>
        <end position="119"/>
    </location>
</feature>
<name>A0A9N9S112_9DIPT</name>
<evidence type="ECO:0000256" key="2">
    <source>
        <dbReference type="ARBA" id="ARBA00007594"/>
    </source>
</evidence>
<dbReference type="GO" id="GO:0003735">
    <property type="term" value="F:structural constituent of ribosome"/>
    <property type="evidence" value="ECO:0007669"/>
    <property type="project" value="InterPro"/>
</dbReference>
<comment type="subcellular location">
    <subcellularLocation>
        <location evidence="1">Mitochondrion</location>
    </subcellularLocation>
</comment>
<dbReference type="Proteomes" id="UP001153620">
    <property type="component" value="Chromosome 3"/>
</dbReference>
<dbReference type="FunFam" id="3.30.1390.20:FF:000005">
    <property type="entry name" value="39S ribosomal protein L30, mitochondrial"/>
    <property type="match status" value="1"/>
</dbReference>
<dbReference type="PANTHER" id="PTHR15892:SF2">
    <property type="entry name" value="LARGE RIBOSOMAL SUBUNIT PROTEIN UL30M"/>
    <property type="match status" value="1"/>
</dbReference>
<keyword evidence="3" id="KW-0809">Transit peptide</keyword>
<keyword evidence="4" id="KW-0689">Ribosomal protein</keyword>
<evidence type="ECO:0000313" key="11">
    <source>
        <dbReference type="Proteomes" id="UP001153620"/>
    </source>
</evidence>
<reference evidence="10" key="2">
    <citation type="submission" date="2022-10" db="EMBL/GenBank/DDBJ databases">
        <authorList>
            <consortium name="ENA_rothamsted_submissions"/>
            <consortium name="culmorum"/>
            <person name="King R."/>
        </authorList>
    </citation>
    <scope>NUCLEOTIDE SEQUENCE</scope>
</reference>
<accession>A0A9N9S112</accession>
<keyword evidence="6" id="KW-0687">Ribonucleoprotein</keyword>
<protein>
    <recommendedName>
        <fullName evidence="7">Large ribosomal subunit protein uL30m</fullName>
    </recommendedName>
    <alternativeName>
        <fullName evidence="8">39S ribosomal protein L30, mitochondrial</fullName>
    </alternativeName>
</protein>
<evidence type="ECO:0000256" key="6">
    <source>
        <dbReference type="ARBA" id="ARBA00023274"/>
    </source>
</evidence>
<evidence type="ECO:0000313" key="10">
    <source>
        <dbReference type="EMBL" id="CAG9807366.1"/>
    </source>
</evidence>
<dbReference type="InterPro" id="IPR016082">
    <property type="entry name" value="Ribosomal_uL30_ferredoxin-like"/>
</dbReference>
<dbReference type="Gene3D" id="3.30.1390.20">
    <property type="entry name" value="Ribosomal protein L30, ferredoxin-like fold domain"/>
    <property type="match status" value="1"/>
</dbReference>
<keyword evidence="11" id="KW-1185">Reference proteome</keyword>
<evidence type="ECO:0000256" key="7">
    <source>
        <dbReference type="ARBA" id="ARBA00035281"/>
    </source>
</evidence>
<evidence type="ECO:0000256" key="5">
    <source>
        <dbReference type="ARBA" id="ARBA00023128"/>
    </source>
</evidence>
<evidence type="ECO:0000256" key="3">
    <source>
        <dbReference type="ARBA" id="ARBA00022946"/>
    </source>
</evidence>
<dbReference type="SUPFAM" id="SSF55129">
    <property type="entry name" value="Ribosomal protein L30p/L7e"/>
    <property type="match status" value="1"/>
</dbReference>
<dbReference type="GO" id="GO:0005743">
    <property type="term" value="C:mitochondrial inner membrane"/>
    <property type="evidence" value="ECO:0007669"/>
    <property type="project" value="UniProtKB-ARBA"/>
</dbReference>
<dbReference type="InterPro" id="IPR036919">
    <property type="entry name" value="Ribo_uL30_ferredoxin-like_sf"/>
</dbReference>
<dbReference type="EMBL" id="OU895879">
    <property type="protein sequence ID" value="CAG9807366.1"/>
    <property type="molecule type" value="Genomic_DNA"/>
</dbReference>
<dbReference type="PANTHER" id="PTHR15892">
    <property type="entry name" value="MITOCHONDRIAL RIBOSOMAL PROTEIN L30"/>
    <property type="match status" value="1"/>
</dbReference>
<sequence length="190" mass="22441">MFNFQKIHRFSSLLVNSVRYTARYQSKHNKSKLYKEADSLKIENYIRFYPRVNGTSIEDVKVADPPKLFKVTRIKKIAGNPHWEKRILRDFGLYETGAVAVVKNIPENNQRLYKVKHLIRIEPITFPFGEPSKEDINYSFLKDNGECVVIKNVKALEQRLEASDKFEKDNKQLDGEILRNDTRMKWLNNY</sequence>
<comment type="similarity">
    <text evidence="2">Belongs to the universal ribosomal protein uL30 family.</text>
</comment>
<keyword evidence="5" id="KW-0496">Mitochondrion</keyword>
<reference evidence="10" key="1">
    <citation type="submission" date="2022-01" db="EMBL/GenBank/DDBJ databases">
        <authorList>
            <person name="King R."/>
        </authorList>
    </citation>
    <scope>NUCLEOTIDE SEQUENCE</scope>
</reference>
<evidence type="ECO:0000259" key="9">
    <source>
        <dbReference type="Pfam" id="PF00327"/>
    </source>
</evidence>
<dbReference type="GO" id="GO:0006412">
    <property type="term" value="P:translation"/>
    <property type="evidence" value="ECO:0007669"/>
    <property type="project" value="InterPro"/>
</dbReference>
<dbReference type="Pfam" id="PF00327">
    <property type="entry name" value="Ribosomal_L30"/>
    <property type="match status" value="1"/>
</dbReference>
<dbReference type="InterPro" id="IPR005996">
    <property type="entry name" value="Ribosomal_uL30_bac-type"/>
</dbReference>
<evidence type="ECO:0000256" key="8">
    <source>
        <dbReference type="ARBA" id="ARBA00035356"/>
    </source>
</evidence>
<gene>
    <name evidence="10" type="ORF">CHIRRI_LOCUS10215</name>
</gene>